<reference evidence="2" key="1">
    <citation type="submission" date="2014-09" db="EMBL/GenBank/DDBJ databases">
        <authorList>
            <person name="Sharma Rahul"/>
            <person name="Thines Marco"/>
        </authorList>
    </citation>
    <scope>NUCLEOTIDE SEQUENCE [LARGE SCALE GENOMIC DNA]</scope>
</reference>
<evidence type="ECO:0000313" key="1">
    <source>
        <dbReference type="EMBL" id="CEG40237.1"/>
    </source>
</evidence>
<keyword evidence="2" id="KW-1185">Reference proteome</keyword>
<sequence>MVLSAAASFFELDSNNMDTISLSCYIFCCIPLRRPTKRNLSSSVAFYST</sequence>
<proteinExistence type="predicted"/>
<dbReference type="RefSeq" id="XP_024576606.1">
    <property type="nucleotide sequence ID" value="XM_024725873.1"/>
</dbReference>
<dbReference type="AlphaFoldDB" id="A0A0P1AHM7"/>
<name>A0A0P1AHM7_PLAHL</name>
<dbReference type="GeneID" id="36405504"/>
<organism evidence="1 2">
    <name type="scientific">Plasmopara halstedii</name>
    <name type="common">Downy mildew of sunflower</name>
    <dbReference type="NCBI Taxonomy" id="4781"/>
    <lineage>
        <taxon>Eukaryota</taxon>
        <taxon>Sar</taxon>
        <taxon>Stramenopiles</taxon>
        <taxon>Oomycota</taxon>
        <taxon>Peronosporomycetes</taxon>
        <taxon>Peronosporales</taxon>
        <taxon>Peronosporaceae</taxon>
        <taxon>Plasmopara</taxon>
    </lineage>
</organism>
<dbReference type="Proteomes" id="UP000054928">
    <property type="component" value="Unassembled WGS sequence"/>
</dbReference>
<evidence type="ECO:0000313" key="2">
    <source>
        <dbReference type="Proteomes" id="UP000054928"/>
    </source>
</evidence>
<protein>
    <submittedName>
        <fullName evidence="1">Uncharacterized protein</fullName>
    </submittedName>
</protein>
<dbReference type="EMBL" id="CCYD01000468">
    <property type="protein sequence ID" value="CEG40237.1"/>
    <property type="molecule type" value="Genomic_DNA"/>
</dbReference>
<accession>A0A0P1AHM7</accession>